<evidence type="ECO:0008006" key="4">
    <source>
        <dbReference type="Google" id="ProtNLM"/>
    </source>
</evidence>
<accession>A0ABU8YVZ7</accession>
<keyword evidence="1" id="KW-1133">Transmembrane helix</keyword>
<name>A0ABU8YVZ7_9CYAN</name>
<feature type="transmembrane region" description="Helical" evidence="1">
    <location>
        <begin position="625"/>
        <end position="643"/>
    </location>
</feature>
<dbReference type="InterPro" id="IPR016024">
    <property type="entry name" value="ARM-type_fold"/>
</dbReference>
<dbReference type="RefSeq" id="WP_340542127.1">
    <property type="nucleotide sequence ID" value="NZ_JBBLXS010000647.1"/>
</dbReference>
<reference evidence="2 3" key="1">
    <citation type="journal article" date="2020" name="Harmful Algae">
        <title>Molecular and morphological characterization of a novel dihydroanatoxin-a producing Microcoleus species (cyanobacteria) from the Russian River, California, USA.</title>
        <authorList>
            <person name="Conklin K.Y."/>
            <person name="Stancheva R."/>
            <person name="Otten T.G."/>
            <person name="Fadness R."/>
            <person name="Boyer G.L."/>
            <person name="Read B."/>
            <person name="Zhang X."/>
            <person name="Sheath R.G."/>
        </authorList>
    </citation>
    <scope>NUCLEOTIDE SEQUENCE [LARGE SCALE GENOMIC DNA]</scope>
    <source>
        <strain evidence="2 3">PTRS2</strain>
    </source>
</reference>
<sequence length="676" mass="77900">DVLKDIAKEVKGKGEVSNDLTRWAAASALEAIGYSRQSLQHLEGGGFTEPLDRIRREIRDRKLIEINRIPRLNTRGETTAEYERHLEFWIYGPADELLNDRNSSLNYQDLVGDVISKLHGRGVYLGLISPNSIVQAAALRQAGLIFKESAQIEEYLYGLLEEFLHDSSHETPLRIHAAEIINTATDVNRRLKTLSKLLLEDTNPKLHEVALRQSQSVFKLSAEIEDFIYGLLEKFFDNSNNEIAVRIYAAEIINTATDVNRRLKTLSKLLLEERNPKFHELGLRQAQSSFHHYAEDFIYGLLEAFLDNSNNEIALRIYAAEIINTTTDLSRRLKTLSQLLLEKIELRNAAVRLLTPYKHDLTRVEPDADTILKALVFSYSLNTLQKSQLQDLILSQLETYFSSASQEHRGISEIFTSGIAASESLARRYGRNSSVLKQFLQTKQDEYLSPLENWLQILRNQIAETEPGNRKVQSNKALINETIDFMCEVHENEYSYYDESVRRDNRVFPIPKKVCILDQKIVLSSTDSHTYNQNCQIQKDLKSIKFYLLDFLKKKEEIKVKSTLPSLFLVFAMPFILYVGLYFSMILFWPLLMSDGSMRDKIMIASGVFLYLLIFTSVATNYGVTGFVIMSIITIGLPLLYLIKQYQQEKKQYQKDQKQLKEIRSIIYKLNTQWQE</sequence>
<keyword evidence="3" id="KW-1185">Reference proteome</keyword>
<proteinExistence type="predicted"/>
<feature type="transmembrane region" description="Helical" evidence="1">
    <location>
        <begin position="602"/>
        <end position="619"/>
    </location>
</feature>
<keyword evidence="1" id="KW-0472">Membrane</keyword>
<keyword evidence="1" id="KW-0812">Transmembrane</keyword>
<dbReference type="EMBL" id="JBBLXS010000647">
    <property type="protein sequence ID" value="MEK0188515.1"/>
    <property type="molecule type" value="Genomic_DNA"/>
</dbReference>
<evidence type="ECO:0000256" key="1">
    <source>
        <dbReference type="SAM" id="Phobius"/>
    </source>
</evidence>
<feature type="transmembrane region" description="Helical" evidence="1">
    <location>
        <begin position="567"/>
        <end position="590"/>
    </location>
</feature>
<comment type="caution">
    <text evidence="2">The sequence shown here is derived from an EMBL/GenBank/DDBJ whole genome shotgun (WGS) entry which is preliminary data.</text>
</comment>
<dbReference type="Proteomes" id="UP001384579">
    <property type="component" value="Unassembled WGS sequence"/>
</dbReference>
<evidence type="ECO:0000313" key="3">
    <source>
        <dbReference type="Proteomes" id="UP001384579"/>
    </source>
</evidence>
<evidence type="ECO:0000313" key="2">
    <source>
        <dbReference type="EMBL" id="MEK0188515.1"/>
    </source>
</evidence>
<dbReference type="SUPFAM" id="SSF48371">
    <property type="entry name" value="ARM repeat"/>
    <property type="match status" value="1"/>
</dbReference>
<organism evidence="2 3">
    <name type="scientific">Microcoleus anatoxicus PTRS2</name>
    <dbReference type="NCBI Taxonomy" id="2705321"/>
    <lineage>
        <taxon>Bacteria</taxon>
        <taxon>Bacillati</taxon>
        <taxon>Cyanobacteriota</taxon>
        <taxon>Cyanophyceae</taxon>
        <taxon>Oscillatoriophycideae</taxon>
        <taxon>Oscillatoriales</taxon>
        <taxon>Microcoleaceae</taxon>
        <taxon>Microcoleus</taxon>
        <taxon>Microcoleus anatoxicus</taxon>
    </lineage>
</organism>
<gene>
    <name evidence="2" type="ORF">WMG39_27260</name>
</gene>
<feature type="non-terminal residue" evidence="2">
    <location>
        <position position="1"/>
    </location>
</feature>
<protein>
    <recommendedName>
        <fullName evidence="4">HEAT repeat domain-containing protein</fullName>
    </recommendedName>
</protein>